<dbReference type="InterPro" id="IPR001635">
    <property type="entry name" value="Flag_hook_Flik"/>
</dbReference>
<dbReference type="AlphaFoldDB" id="A0A376FKS6"/>
<protein>
    <submittedName>
        <fullName evidence="1">Flagellar hook-length control protein</fullName>
    </submittedName>
</protein>
<dbReference type="GO" id="GO:0044780">
    <property type="term" value="P:bacterial-type flagellum assembly"/>
    <property type="evidence" value="ECO:0007669"/>
    <property type="project" value="InterPro"/>
</dbReference>
<sequence>MITLQQLLMSDSDLSGGTQTGKGTDGAQDFLSLLAGALSDATGKGKDAPLTLADLKPPAVNCRKWLRTPKGIPPCRQKLPTCSRASPR</sequence>
<keyword evidence="1" id="KW-0969">Cilium</keyword>
<dbReference type="GO" id="GO:0009424">
    <property type="term" value="C:bacterial-type flagellum hook"/>
    <property type="evidence" value="ECO:0007669"/>
    <property type="project" value="InterPro"/>
</dbReference>
<proteinExistence type="predicted"/>
<dbReference type="PRINTS" id="PR01007">
    <property type="entry name" value="FLGHOOKFLIK"/>
</dbReference>
<evidence type="ECO:0000313" key="2">
    <source>
        <dbReference type="Proteomes" id="UP000255163"/>
    </source>
</evidence>
<organism evidence="1 2">
    <name type="scientific">Enterobacter asburiae</name>
    <dbReference type="NCBI Taxonomy" id="61645"/>
    <lineage>
        <taxon>Bacteria</taxon>
        <taxon>Pseudomonadati</taxon>
        <taxon>Pseudomonadota</taxon>
        <taxon>Gammaproteobacteria</taxon>
        <taxon>Enterobacterales</taxon>
        <taxon>Enterobacteriaceae</taxon>
        <taxon>Enterobacter</taxon>
        <taxon>Enterobacter cloacae complex</taxon>
    </lineage>
</organism>
<keyword evidence="1" id="KW-0282">Flagellum</keyword>
<gene>
    <name evidence="1" type="primary">fliK_2</name>
    <name evidence="1" type="ORF">NCTC12123_06371</name>
</gene>
<dbReference type="Proteomes" id="UP000255163">
    <property type="component" value="Unassembled WGS sequence"/>
</dbReference>
<evidence type="ECO:0000313" key="1">
    <source>
        <dbReference type="EMBL" id="STD27744.1"/>
    </source>
</evidence>
<keyword evidence="1" id="KW-0966">Cell projection</keyword>
<accession>A0A376FKS6</accession>
<dbReference type="EMBL" id="UFYI01000007">
    <property type="protein sequence ID" value="STD27744.1"/>
    <property type="molecule type" value="Genomic_DNA"/>
</dbReference>
<reference evidence="1 2" key="1">
    <citation type="submission" date="2018-06" db="EMBL/GenBank/DDBJ databases">
        <authorList>
            <consortium name="Pathogen Informatics"/>
            <person name="Doyle S."/>
        </authorList>
    </citation>
    <scope>NUCLEOTIDE SEQUENCE [LARGE SCALE GENOMIC DNA]</scope>
    <source>
        <strain evidence="1 2">NCTC12123</strain>
    </source>
</reference>
<name>A0A376FKS6_ENTAS</name>
<dbReference type="STRING" id="640513.Entas_2739"/>